<evidence type="ECO:0000256" key="3">
    <source>
        <dbReference type="ARBA" id="ARBA00022692"/>
    </source>
</evidence>
<comment type="subcellular location">
    <subcellularLocation>
        <location evidence="1 10">Cell membrane</location>
        <topology evidence="1 10">Multi-pass membrane protein</topology>
    </subcellularLocation>
</comment>
<dbReference type="KEGG" id="sap:Sulac_1876"/>
<dbReference type="STRING" id="679936.Sulac_1876"/>
<evidence type="ECO:0000256" key="1">
    <source>
        <dbReference type="ARBA" id="ARBA00004651"/>
    </source>
</evidence>
<dbReference type="PANTHER" id="PTHR28259:SF1">
    <property type="entry name" value="FLUORIDE EXPORT PROTEIN 1-RELATED"/>
    <property type="match status" value="1"/>
</dbReference>
<evidence type="ECO:0000256" key="10">
    <source>
        <dbReference type="HAMAP-Rule" id="MF_00454"/>
    </source>
</evidence>
<dbReference type="AlphaFoldDB" id="G8U0R6"/>
<reference evidence="12" key="1">
    <citation type="submission" date="2011-12" db="EMBL/GenBank/DDBJ databases">
        <title>The complete genome of chromosome of Sulfobacillus acidophilus DSM 10332.</title>
        <authorList>
            <person name="Lucas S."/>
            <person name="Han J."/>
            <person name="Lapidus A."/>
            <person name="Bruce D."/>
            <person name="Goodwin L."/>
            <person name="Pitluck S."/>
            <person name="Peters L."/>
            <person name="Kyrpides N."/>
            <person name="Mavromatis K."/>
            <person name="Ivanova N."/>
            <person name="Mikhailova N."/>
            <person name="Chertkov O."/>
            <person name="Saunders E."/>
            <person name="Detter J.C."/>
            <person name="Tapia R."/>
            <person name="Han C."/>
            <person name="Land M."/>
            <person name="Hauser L."/>
            <person name="Markowitz V."/>
            <person name="Cheng J.-F."/>
            <person name="Hugenholtz P."/>
            <person name="Woyke T."/>
            <person name="Wu D."/>
            <person name="Pukall R."/>
            <person name="Gehrich-Schroeter G."/>
            <person name="Schneider S."/>
            <person name="Klenk H.-P."/>
            <person name="Eisen J.A."/>
        </authorList>
    </citation>
    <scope>NUCLEOTIDE SEQUENCE [LARGE SCALE GENOMIC DNA]</scope>
    <source>
        <strain evidence="12">ATCC 700253 / DSM 10332 / NAL</strain>
    </source>
</reference>
<keyword evidence="6 10" id="KW-0407">Ion channel</keyword>
<evidence type="ECO:0000256" key="7">
    <source>
        <dbReference type="ARBA" id="ARBA00035120"/>
    </source>
</evidence>
<evidence type="ECO:0000256" key="9">
    <source>
        <dbReference type="ARBA" id="ARBA00049940"/>
    </source>
</evidence>
<dbReference type="GO" id="GO:0062054">
    <property type="term" value="F:fluoride channel activity"/>
    <property type="evidence" value="ECO:0007669"/>
    <property type="project" value="UniProtKB-UniRule"/>
</dbReference>
<organism evidence="11 12">
    <name type="scientific">Sulfobacillus acidophilus (strain ATCC 700253 / DSM 10332 / NAL)</name>
    <dbReference type="NCBI Taxonomy" id="679936"/>
    <lineage>
        <taxon>Bacteria</taxon>
        <taxon>Bacillati</taxon>
        <taxon>Bacillota</taxon>
        <taxon>Clostridia</taxon>
        <taxon>Eubacteriales</taxon>
        <taxon>Clostridiales Family XVII. Incertae Sedis</taxon>
        <taxon>Sulfobacillus</taxon>
    </lineage>
</organism>
<evidence type="ECO:0000256" key="8">
    <source>
        <dbReference type="ARBA" id="ARBA00035585"/>
    </source>
</evidence>
<dbReference type="GO" id="GO:0046872">
    <property type="term" value="F:metal ion binding"/>
    <property type="evidence" value="ECO:0007669"/>
    <property type="project" value="UniProtKB-KW"/>
</dbReference>
<dbReference type="EMBL" id="CP003179">
    <property type="protein sequence ID" value="AEW05369.1"/>
    <property type="molecule type" value="Genomic_DNA"/>
</dbReference>
<comment type="function">
    <text evidence="9 10">Fluoride-specific ion channel. Important for reducing fluoride concentration in the cell, thus reducing its toxicity.</text>
</comment>
<feature type="binding site" evidence="10">
    <location>
        <position position="71"/>
    </location>
    <ligand>
        <name>Na(+)</name>
        <dbReference type="ChEBI" id="CHEBI:29101"/>
        <note>structural</note>
    </ligand>
</feature>
<dbReference type="PATRIC" id="fig|679936.5.peg.1942"/>
<comment type="similarity">
    <text evidence="7 10">Belongs to the fluoride channel Fluc/FEX (TC 1.A.43) family.</text>
</comment>
<evidence type="ECO:0000256" key="6">
    <source>
        <dbReference type="ARBA" id="ARBA00023303"/>
    </source>
</evidence>
<gene>
    <name evidence="10" type="primary">fluC</name>
    <name evidence="10" type="synonym">crcB</name>
    <name evidence="11" type="ordered locus">Sulac_1876</name>
</gene>
<dbReference type="HOGENOM" id="CLU_114342_2_3_9"/>
<dbReference type="GO" id="GO:0140114">
    <property type="term" value="P:cellular detoxification of fluoride"/>
    <property type="evidence" value="ECO:0007669"/>
    <property type="project" value="UniProtKB-UniRule"/>
</dbReference>
<reference evidence="11 12" key="2">
    <citation type="journal article" date="2012" name="Stand. Genomic Sci.">
        <title>Complete genome sequence of the moderately thermophilic mineral-sulfide-oxidizing firmicute Sulfobacillus acidophilus type strain (NAL(T)).</title>
        <authorList>
            <person name="Anderson I."/>
            <person name="Chertkov O."/>
            <person name="Chen A."/>
            <person name="Saunders E."/>
            <person name="Lapidus A."/>
            <person name="Nolan M."/>
            <person name="Lucas S."/>
            <person name="Hammon N."/>
            <person name="Deshpande S."/>
            <person name="Cheng J.F."/>
            <person name="Han C."/>
            <person name="Tapia R."/>
            <person name="Goodwin L.A."/>
            <person name="Pitluck S."/>
            <person name="Liolios K."/>
            <person name="Pagani I."/>
            <person name="Ivanova N."/>
            <person name="Mikhailova N."/>
            <person name="Pati A."/>
            <person name="Palaniappan K."/>
            <person name="Land M."/>
            <person name="Pan C."/>
            <person name="Rohde M."/>
            <person name="Pukall R."/>
            <person name="Goker M."/>
            <person name="Detter J.C."/>
            <person name="Woyke T."/>
            <person name="Bristow J."/>
            <person name="Eisen J.A."/>
            <person name="Markowitz V."/>
            <person name="Hugenholtz P."/>
            <person name="Kyrpides N.C."/>
            <person name="Klenk H.P."/>
            <person name="Mavromatis K."/>
        </authorList>
    </citation>
    <scope>NUCLEOTIDE SEQUENCE [LARGE SCALE GENOMIC DNA]</scope>
    <source>
        <strain evidence="12">ATCC 700253 / DSM 10332 / NAL</strain>
    </source>
</reference>
<evidence type="ECO:0000256" key="4">
    <source>
        <dbReference type="ARBA" id="ARBA00022989"/>
    </source>
</evidence>
<dbReference type="PANTHER" id="PTHR28259">
    <property type="entry name" value="FLUORIDE EXPORT PROTEIN 1-RELATED"/>
    <property type="match status" value="1"/>
</dbReference>
<keyword evidence="5 10" id="KW-0472">Membrane</keyword>
<evidence type="ECO:0000313" key="11">
    <source>
        <dbReference type="EMBL" id="AEW05369.1"/>
    </source>
</evidence>
<feature type="transmembrane region" description="Helical" evidence="10">
    <location>
        <begin position="93"/>
        <end position="114"/>
    </location>
</feature>
<evidence type="ECO:0000256" key="2">
    <source>
        <dbReference type="ARBA" id="ARBA00022475"/>
    </source>
</evidence>
<dbReference type="NCBIfam" id="TIGR00494">
    <property type="entry name" value="crcB"/>
    <property type="match status" value="1"/>
</dbReference>
<accession>G8U0R6</accession>
<keyword evidence="10" id="KW-0813">Transport</keyword>
<proteinExistence type="inferred from homology"/>
<keyword evidence="2 10" id="KW-1003">Cell membrane</keyword>
<feature type="transmembrane region" description="Helical" evidence="10">
    <location>
        <begin position="36"/>
        <end position="55"/>
    </location>
</feature>
<comment type="activity regulation">
    <text evidence="10">Na(+) is not transported, but it plays an essential structural role and its presence is essential for fluoride channel function.</text>
</comment>
<feature type="transmembrane region" description="Helical" evidence="10">
    <location>
        <begin position="7"/>
        <end position="24"/>
    </location>
</feature>
<feature type="transmembrane region" description="Helical" evidence="10">
    <location>
        <begin position="62"/>
        <end position="81"/>
    </location>
</feature>
<protein>
    <recommendedName>
        <fullName evidence="10">Fluoride-specific ion channel FluC</fullName>
    </recommendedName>
</protein>
<dbReference type="Pfam" id="PF02537">
    <property type="entry name" value="CRCB"/>
    <property type="match status" value="1"/>
</dbReference>
<dbReference type="Proteomes" id="UP000005439">
    <property type="component" value="Chromosome"/>
</dbReference>
<evidence type="ECO:0000313" key="12">
    <source>
        <dbReference type="Proteomes" id="UP000005439"/>
    </source>
</evidence>
<dbReference type="HAMAP" id="MF_00454">
    <property type="entry name" value="FluC"/>
    <property type="match status" value="1"/>
</dbReference>
<keyword evidence="3 10" id="KW-0812">Transmembrane</keyword>
<sequence length="121" mass="13042">MELRDGLLVFGGGALGAMARFWVAHSLSRWSARFPWGTLAINLSGSFLMGIWTGLAMSHTGLLLWAVGFTGAYTTFSTFTYDTVTLWSRGQVLAAWTNIAVSLLGGVALVATGIRLGEVWR</sequence>
<name>G8U0R6_SULAD</name>
<comment type="catalytic activity">
    <reaction evidence="8">
        <text>fluoride(in) = fluoride(out)</text>
        <dbReference type="Rhea" id="RHEA:76159"/>
        <dbReference type="ChEBI" id="CHEBI:17051"/>
    </reaction>
    <physiologicalReaction direction="left-to-right" evidence="8">
        <dbReference type="Rhea" id="RHEA:76160"/>
    </physiologicalReaction>
</comment>
<keyword evidence="4 10" id="KW-1133">Transmembrane helix</keyword>
<keyword evidence="10" id="KW-0406">Ion transport</keyword>
<keyword evidence="10" id="KW-0479">Metal-binding</keyword>
<dbReference type="InterPro" id="IPR003691">
    <property type="entry name" value="FluC"/>
</dbReference>
<feature type="binding site" evidence="10">
    <location>
        <position position="74"/>
    </location>
    <ligand>
        <name>Na(+)</name>
        <dbReference type="ChEBI" id="CHEBI:29101"/>
        <note>structural</note>
    </ligand>
</feature>
<dbReference type="GO" id="GO:0005886">
    <property type="term" value="C:plasma membrane"/>
    <property type="evidence" value="ECO:0007669"/>
    <property type="project" value="UniProtKB-SubCell"/>
</dbReference>
<keyword evidence="12" id="KW-1185">Reference proteome</keyword>
<evidence type="ECO:0000256" key="5">
    <source>
        <dbReference type="ARBA" id="ARBA00023136"/>
    </source>
</evidence>
<keyword evidence="10" id="KW-0915">Sodium</keyword>